<sequence>MARVAQDLDREWDRIATGPLARRTVIRWANTHEALAGLVDLDDVLAARRDAGRADPVLRALVTMAADDDLAARTLLQALLPGLVHLARTTGNDDHNAVEELISIAWERIRTYPVDRDGRVAGNVLLDVKKRYRAHRRIEAPGEWAEMVTDPPSSGWTPEDEVISHSVFEQLRDAELEGHVMPRAASMIVRTRVHGETLVELAREQGTTAAAIGQRRWRAERRLRDLRLVG</sequence>
<dbReference type="EMBL" id="CP116942">
    <property type="protein sequence ID" value="WCO66318.1"/>
    <property type="molecule type" value="Genomic_DNA"/>
</dbReference>
<accession>A0AAE9Y8B5</accession>
<dbReference type="KEGG" id="ima:PO878_17600"/>
<dbReference type="Proteomes" id="UP001216390">
    <property type="component" value="Chromosome"/>
</dbReference>
<dbReference type="InterPro" id="IPR013324">
    <property type="entry name" value="RNA_pol_sigma_r3/r4-like"/>
</dbReference>
<dbReference type="RefSeq" id="WP_272735841.1">
    <property type="nucleotide sequence ID" value="NZ_CP116942.1"/>
</dbReference>
<reference evidence="1" key="1">
    <citation type="submission" date="2023-01" db="EMBL/GenBank/DDBJ databases">
        <title>The diversity of Class Acidimicrobiia in South China Sea sediment environments and the proposal of Iamia marina sp. nov., a novel species of the genus Iamia.</title>
        <authorList>
            <person name="He Y."/>
            <person name="Tian X."/>
        </authorList>
    </citation>
    <scope>NUCLEOTIDE SEQUENCE</scope>
    <source>
        <strain evidence="1">DSM 19957</strain>
    </source>
</reference>
<protein>
    <recommendedName>
        <fullName evidence="3">Sigma-70 family RNA polymerase sigma factor</fullName>
    </recommendedName>
</protein>
<proteinExistence type="predicted"/>
<evidence type="ECO:0000313" key="2">
    <source>
        <dbReference type="Proteomes" id="UP001216390"/>
    </source>
</evidence>
<gene>
    <name evidence="1" type="ORF">PO878_17600</name>
</gene>
<organism evidence="1 2">
    <name type="scientific">Iamia majanohamensis</name>
    <dbReference type="NCBI Taxonomy" id="467976"/>
    <lineage>
        <taxon>Bacteria</taxon>
        <taxon>Bacillati</taxon>
        <taxon>Actinomycetota</taxon>
        <taxon>Acidimicrobiia</taxon>
        <taxon>Acidimicrobiales</taxon>
        <taxon>Iamiaceae</taxon>
        <taxon>Iamia</taxon>
    </lineage>
</organism>
<evidence type="ECO:0008006" key="3">
    <source>
        <dbReference type="Google" id="ProtNLM"/>
    </source>
</evidence>
<dbReference type="AlphaFoldDB" id="A0AAE9Y8B5"/>
<dbReference type="SUPFAM" id="SSF88659">
    <property type="entry name" value="Sigma3 and sigma4 domains of RNA polymerase sigma factors"/>
    <property type="match status" value="1"/>
</dbReference>
<name>A0AAE9Y8B5_9ACTN</name>
<keyword evidence="2" id="KW-1185">Reference proteome</keyword>
<evidence type="ECO:0000313" key="1">
    <source>
        <dbReference type="EMBL" id="WCO66318.1"/>
    </source>
</evidence>